<dbReference type="PANTHER" id="PTHR14949:SF27">
    <property type="entry name" value="EPIDERMAL GROWTH FACTOR-LIKE PROTEIN 8"/>
    <property type="match status" value="1"/>
</dbReference>
<proteinExistence type="predicted"/>
<dbReference type="FunFam" id="2.10.25.10:FF:000010">
    <property type="entry name" value="Pro-epidermal growth factor"/>
    <property type="match status" value="1"/>
</dbReference>
<evidence type="ECO:0000259" key="15">
    <source>
        <dbReference type="PROSITE" id="PS51041"/>
    </source>
</evidence>
<organism evidence="16 17">
    <name type="scientific">Pipistrellus kuhlii</name>
    <name type="common">Kuhl's pipistrelle</name>
    <dbReference type="NCBI Taxonomy" id="59472"/>
    <lineage>
        <taxon>Eukaryota</taxon>
        <taxon>Metazoa</taxon>
        <taxon>Chordata</taxon>
        <taxon>Craniata</taxon>
        <taxon>Vertebrata</taxon>
        <taxon>Euteleostomi</taxon>
        <taxon>Mammalia</taxon>
        <taxon>Eutheria</taxon>
        <taxon>Laurasiatheria</taxon>
        <taxon>Chiroptera</taxon>
        <taxon>Yangochiroptera</taxon>
        <taxon>Vespertilionidae</taxon>
        <taxon>Pipistrellus</taxon>
    </lineage>
</organism>
<keyword evidence="4 13" id="KW-0732">Signal</keyword>
<dbReference type="GO" id="GO:0005509">
    <property type="term" value="F:calcium ion binding"/>
    <property type="evidence" value="ECO:0007669"/>
    <property type="project" value="InterPro"/>
</dbReference>
<dbReference type="PROSITE" id="PS01186">
    <property type="entry name" value="EGF_2"/>
    <property type="match status" value="1"/>
</dbReference>
<dbReference type="PROSITE" id="PS50026">
    <property type="entry name" value="EGF_3"/>
    <property type="match status" value="1"/>
</dbReference>
<evidence type="ECO:0000256" key="10">
    <source>
        <dbReference type="ARBA" id="ARBA00068658"/>
    </source>
</evidence>
<keyword evidence="6" id="KW-0106">Calcium</keyword>
<dbReference type="SMART" id="SM00179">
    <property type="entry name" value="EGF_CA"/>
    <property type="match status" value="1"/>
</dbReference>
<keyword evidence="2" id="KW-0964">Secreted</keyword>
<evidence type="ECO:0000256" key="4">
    <source>
        <dbReference type="ARBA" id="ARBA00022729"/>
    </source>
</evidence>
<dbReference type="PROSITE" id="PS00022">
    <property type="entry name" value="EGF_1"/>
    <property type="match status" value="1"/>
</dbReference>
<evidence type="ECO:0000259" key="14">
    <source>
        <dbReference type="PROSITE" id="PS50026"/>
    </source>
</evidence>
<evidence type="ECO:0000256" key="7">
    <source>
        <dbReference type="ARBA" id="ARBA00023054"/>
    </source>
</evidence>
<dbReference type="InterPro" id="IPR000152">
    <property type="entry name" value="EGF-type_Asp/Asn_hydroxyl_site"/>
</dbReference>
<accession>A0A7J7YMQ8</accession>
<evidence type="ECO:0000256" key="2">
    <source>
        <dbReference type="ARBA" id="ARBA00022525"/>
    </source>
</evidence>
<feature type="domain" description="EMI" evidence="15">
    <location>
        <begin position="34"/>
        <end position="112"/>
    </location>
</feature>
<evidence type="ECO:0000256" key="11">
    <source>
        <dbReference type="PROSITE-ProRule" id="PRU00076"/>
    </source>
</evidence>
<evidence type="ECO:0000256" key="1">
    <source>
        <dbReference type="ARBA" id="ARBA00004613"/>
    </source>
</evidence>
<keyword evidence="9" id="KW-0325">Glycoprotein</keyword>
<sequence length="268" mass="29236">MGSRAERCSLLSGLSLLLLLVTGEGSKGGSLRESPGVCSKQTLVVPLRYNESYSQPVHKPYLTLCPGRRVCSTYRTTYRAAWREVRREVRQTHAVCCQGWRKRHPGALACEEAICAKPCLNGGACVRPDRCECAPGWGGRHCHVDVDECRAGVALCSHRCLNTAGSFACGCPRGLVLGPDGRTCLEGPPEPPTSASVLSVAVREAEREEREERALRREILELRGRLEQLEQWAGQAGAWVRAVLLLEERLGACSCEDNSLSPGLKGRP</sequence>
<dbReference type="Proteomes" id="UP000558488">
    <property type="component" value="Unassembled WGS sequence"/>
</dbReference>
<dbReference type="PANTHER" id="PTHR14949">
    <property type="entry name" value="EGF-LIKE-DOMAIN, MULTIPLE 7, 8"/>
    <property type="match status" value="1"/>
</dbReference>
<comment type="caution">
    <text evidence="16">The sequence shown here is derived from an EMBL/GenBank/DDBJ whole genome shotgun (WGS) entry which is preliminary data.</text>
</comment>
<dbReference type="InterPro" id="IPR009030">
    <property type="entry name" value="Growth_fac_rcpt_cys_sf"/>
</dbReference>
<dbReference type="AlphaFoldDB" id="A0A7J7YMQ8"/>
<reference evidence="16 17" key="1">
    <citation type="journal article" date="2020" name="Nature">
        <title>Six reference-quality genomes reveal evolution of bat adaptations.</title>
        <authorList>
            <person name="Jebb D."/>
            <person name="Huang Z."/>
            <person name="Pippel M."/>
            <person name="Hughes G.M."/>
            <person name="Lavrichenko K."/>
            <person name="Devanna P."/>
            <person name="Winkler S."/>
            <person name="Jermiin L.S."/>
            <person name="Skirmuntt E.C."/>
            <person name="Katzourakis A."/>
            <person name="Burkitt-Gray L."/>
            <person name="Ray D.A."/>
            <person name="Sullivan K.A.M."/>
            <person name="Roscito J.G."/>
            <person name="Kirilenko B.M."/>
            <person name="Davalos L.M."/>
            <person name="Corthals A.P."/>
            <person name="Power M.L."/>
            <person name="Jones G."/>
            <person name="Ransome R.D."/>
            <person name="Dechmann D.K.N."/>
            <person name="Locatelli A.G."/>
            <person name="Puechmaille S.J."/>
            <person name="Fedrigo O."/>
            <person name="Jarvis E.D."/>
            <person name="Hiller M."/>
            <person name="Vernes S.C."/>
            <person name="Myers E.W."/>
            <person name="Teeling E.C."/>
        </authorList>
    </citation>
    <scope>NUCLEOTIDE SEQUENCE [LARGE SCALE GENOMIC DNA]</scope>
    <source>
        <strain evidence="16">MPipKuh1</strain>
        <tissue evidence="16">Flight muscle</tissue>
    </source>
</reference>
<evidence type="ECO:0000256" key="8">
    <source>
        <dbReference type="ARBA" id="ARBA00023157"/>
    </source>
</evidence>
<evidence type="ECO:0000256" key="13">
    <source>
        <dbReference type="SAM" id="SignalP"/>
    </source>
</evidence>
<dbReference type="InterPro" id="IPR011489">
    <property type="entry name" value="EMI_domain"/>
</dbReference>
<keyword evidence="17" id="KW-1185">Reference proteome</keyword>
<dbReference type="PROSITE" id="PS00010">
    <property type="entry name" value="ASX_HYDROXYL"/>
    <property type="match status" value="1"/>
</dbReference>
<evidence type="ECO:0000256" key="3">
    <source>
        <dbReference type="ARBA" id="ARBA00022536"/>
    </source>
</evidence>
<dbReference type="PROSITE" id="PS01187">
    <property type="entry name" value="EGF_CA"/>
    <property type="match status" value="1"/>
</dbReference>
<feature type="domain" description="EGF-like" evidence="14">
    <location>
        <begin position="111"/>
        <end position="143"/>
    </location>
</feature>
<feature type="coiled-coil region" evidence="12">
    <location>
        <begin position="198"/>
        <end position="225"/>
    </location>
</feature>
<dbReference type="GO" id="GO:0009986">
    <property type="term" value="C:cell surface"/>
    <property type="evidence" value="ECO:0007669"/>
    <property type="project" value="TreeGrafter"/>
</dbReference>
<feature type="disulfide bond" evidence="11">
    <location>
        <begin position="133"/>
        <end position="142"/>
    </location>
</feature>
<keyword evidence="3 11" id="KW-0245">EGF-like domain</keyword>
<evidence type="ECO:0000256" key="6">
    <source>
        <dbReference type="ARBA" id="ARBA00022837"/>
    </source>
</evidence>
<evidence type="ECO:0000256" key="9">
    <source>
        <dbReference type="ARBA" id="ARBA00023180"/>
    </source>
</evidence>
<dbReference type="SMART" id="SM00181">
    <property type="entry name" value="EGF"/>
    <property type="match status" value="2"/>
</dbReference>
<keyword evidence="5" id="KW-0677">Repeat</keyword>
<evidence type="ECO:0000313" key="16">
    <source>
        <dbReference type="EMBL" id="KAF6362770.1"/>
    </source>
</evidence>
<feature type="disulfide bond" evidence="11">
    <location>
        <begin position="115"/>
        <end position="125"/>
    </location>
</feature>
<dbReference type="InterPro" id="IPR049883">
    <property type="entry name" value="NOTCH1_EGF-like"/>
</dbReference>
<dbReference type="SUPFAM" id="SSF57196">
    <property type="entry name" value="EGF/Laminin"/>
    <property type="match status" value="1"/>
</dbReference>
<dbReference type="SUPFAM" id="SSF57184">
    <property type="entry name" value="Growth factor receptor domain"/>
    <property type="match status" value="1"/>
</dbReference>
<evidence type="ECO:0000256" key="5">
    <source>
        <dbReference type="ARBA" id="ARBA00022737"/>
    </source>
</evidence>
<dbReference type="Pfam" id="PF07645">
    <property type="entry name" value="EGF_CA"/>
    <property type="match status" value="1"/>
</dbReference>
<dbReference type="Pfam" id="PF07546">
    <property type="entry name" value="EMI"/>
    <property type="match status" value="1"/>
</dbReference>
<dbReference type="InterPro" id="IPR001881">
    <property type="entry name" value="EGF-like_Ca-bd_dom"/>
</dbReference>
<keyword evidence="8 11" id="KW-1015">Disulfide bond</keyword>
<feature type="chain" id="PRO_5029855435" description="Epidermal growth factor-like protein 8" evidence="13">
    <location>
        <begin position="26"/>
        <end position="268"/>
    </location>
</feature>
<dbReference type="Gene3D" id="2.10.25.10">
    <property type="entry name" value="Laminin"/>
    <property type="match status" value="2"/>
</dbReference>
<dbReference type="InterPro" id="IPR050969">
    <property type="entry name" value="Dev_Signal_Modulators"/>
</dbReference>
<dbReference type="GO" id="GO:0005576">
    <property type="term" value="C:extracellular region"/>
    <property type="evidence" value="ECO:0007669"/>
    <property type="project" value="UniProtKB-SubCell"/>
</dbReference>
<feature type="signal peptide" evidence="13">
    <location>
        <begin position="1"/>
        <end position="25"/>
    </location>
</feature>
<dbReference type="InterPro" id="IPR000742">
    <property type="entry name" value="EGF"/>
</dbReference>
<name>A0A7J7YMQ8_PIPKU</name>
<dbReference type="FunFam" id="2.10.25.10:FF:000394">
    <property type="entry name" value="Epidermal growth factor-like protein 8"/>
    <property type="match status" value="1"/>
</dbReference>
<gene>
    <name evidence="16" type="ORF">mPipKuh1_004268</name>
</gene>
<dbReference type="GO" id="GO:0005102">
    <property type="term" value="F:signaling receptor binding"/>
    <property type="evidence" value="ECO:0007669"/>
    <property type="project" value="TreeGrafter"/>
</dbReference>
<dbReference type="PROSITE" id="PS51041">
    <property type="entry name" value="EMI"/>
    <property type="match status" value="1"/>
</dbReference>
<evidence type="ECO:0000313" key="17">
    <source>
        <dbReference type="Proteomes" id="UP000558488"/>
    </source>
</evidence>
<evidence type="ECO:0000256" key="12">
    <source>
        <dbReference type="SAM" id="Coils"/>
    </source>
</evidence>
<keyword evidence="7 12" id="KW-0175">Coiled coil</keyword>
<comment type="caution">
    <text evidence="11">Lacks conserved residue(s) required for the propagation of feature annotation.</text>
</comment>
<dbReference type="InterPro" id="IPR018097">
    <property type="entry name" value="EGF_Ca-bd_CS"/>
</dbReference>
<dbReference type="EMBL" id="JACAGB010000005">
    <property type="protein sequence ID" value="KAF6362770.1"/>
    <property type="molecule type" value="Genomic_DNA"/>
</dbReference>
<protein>
    <recommendedName>
        <fullName evidence="10">Epidermal growth factor-like protein 8</fullName>
    </recommendedName>
</protein>
<comment type="subcellular location">
    <subcellularLocation>
        <location evidence="1">Secreted</location>
    </subcellularLocation>
</comment>